<evidence type="ECO:0000313" key="1">
    <source>
        <dbReference type="EMBL" id="OCT90152.1"/>
    </source>
</evidence>
<dbReference type="Proteomes" id="UP000694892">
    <property type="component" value="Chromosome 3L"/>
</dbReference>
<dbReference type="EMBL" id="CM004470">
    <property type="protein sequence ID" value="OCT90152.1"/>
    <property type="molecule type" value="Genomic_DNA"/>
</dbReference>
<name>A0A974HTS1_XENLA</name>
<organism evidence="1 2">
    <name type="scientific">Xenopus laevis</name>
    <name type="common">African clawed frog</name>
    <dbReference type="NCBI Taxonomy" id="8355"/>
    <lineage>
        <taxon>Eukaryota</taxon>
        <taxon>Metazoa</taxon>
        <taxon>Chordata</taxon>
        <taxon>Craniata</taxon>
        <taxon>Vertebrata</taxon>
        <taxon>Euteleostomi</taxon>
        <taxon>Amphibia</taxon>
        <taxon>Batrachia</taxon>
        <taxon>Anura</taxon>
        <taxon>Pipoidea</taxon>
        <taxon>Pipidae</taxon>
        <taxon>Xenopodinae</taxon>
        <taxon>Xenopus</taxon>
        <taxon>Xenopus</taxon>
    </lineage>
</organism>
<accession>A0A974HTS1</accession>
<proteinExistence type="predicted"/>
<sequence>MLPRVELFVSDEICHNDTCGQKLKVGMYRHSLRWPGPPGLQCEIPGGPFLWRRTLAQPRYKQGSAAWGLHKFAMWDMARSCGIAMV</sequence>
<protein>
    <submittedName>
        <fullName evidence="1">Uncharacterized protein</fullName>
    </submittedName>
</protein>
<gene>
    <name evidence="1" type="ORF">XELAEV_18018768mg</name>
</gene>
<reference evidence="2" key="1">
    <citation type="journal article" date="2016" name="Nature">
        <title>Genome evolution in the allotetraploid frog Xenopus laevis.</title>
        <authorList>
            <person name="Session A.M."/>
            <person name="Uno Y."/>
            <person name="Kwon T."/>
            <person name="Chapman J.A."/>
            <person name="Toyoda A."/>
            <person name="Takahashi S."/>
            <person name="Fukui A."/>
            <person name="Hikosaka A."/>
            <person name="Suzuki A."/>
            <person name="Kondo M."/>
            <person name="van Heeringen S.J."/>
            <person name="Quigley I."/>
            <person name="Heinz S."/>
            <person name="Ogino H."/>
            <person name="Ochi H."/>
            <person name="Hellsten U."/>
            <person name="Lyons J.B."/>
            <person name="Simakov O."/>
            <person name="Putnam N."/>
            <person name="Stites J."/>
            <person name="Kuroki Y."/>
            <person name="Tanaka T."/>
            <person name="Michiue T."/>
            <person name="Watanabe M."/>
            <person name="Bogdanovic O."/>
            <person name="Lister R."/>
            <person name="Georgiou G."/>
            <person name="Paranjpe S.S."/>
            <person name="van Kruijsbergen I."/>
            <person name="Shu S."/>
            <person name="Carlson J."/>
            <person name="Kinoshita T."/>
            <person name="Ohta Y."/>
            <person name="Mawaribuchi S."/>
            <person name="Jenkins J."/>
            <person name="Grimwood J."/>
            <person name="Schmutz J."/>
            <person name="Mitros T."/>
            <person name="Mozaffari S.V."/>
            <person name="Suzuki Y."/>
            <person name="Haramoto Y."/>
            <person name="Yamamoto T.S."/>
            <person name="Takagi C."/>
            <person name="Heald R."/>
            <person name="Miller K."/>
            <person name="Haudenschild C."/>
            <person name="Kitzman J."/>
            <person name="Nakayama T."/>
            <person name="Izutsu Y."/>
            <person name="Robert J."/>
            <person name="Fortriede J."/>
            <person name="Burns K."/>
            <person name="Lotay V."/>
            <person name="Karimi K."/>
            <person name="Yasuoka Y."/>
            <person name="Dichmann D.S."/>
            <person name="Flajnik M.F."/>
            <person name="Houston D.W."/>
            <person name="Shendure J."/>
            <person name="DuPasquier L."/>
            <person name="Vize P.D."/>
            <person name="Zorn A.M."/>
            <person name="Ito M."/>
            <person name="Marcotte E.M."/>
            <person name="Wallingford J.B."/>
            <person name="Ito Y."/>
            <person name="Asashima M."/>
            <person name="Ueno N."/>
            <person name="Matsuda Y."/>
            <person name="Veenstra G.J."/>
            <person name="Fujiyama A."/>
            <person name="Harland R.M."/>
            <person name="Taira M."/>
            <person name="Rokhsar D.S."/>
        </authorList>
    </citation>
    <scope>NUCLEOTIDE SEQUENCE [LARGE SCALE GENOMIC DNA]</scope>
    <source>
        <strain evidence="2">J</strain>
    </source>
</reference>
<dbReference type="AlphaFoldDB" id="A0A974HTS1"/>
<evidence type="ECO:0000313" key="2">
    <source>
        <dbReference type="Proteomes" id="UP000694892"/>
    </source>
</evidence>